<evidence type="ECO:0000313" key="2">
    <source>
        <dbReference type="EMBL" id="KAA8589781.1"/>
    </source>
</evidence>
<dbReference type="EMBL" id="VOFY01000009">
    <property type="protein sequence ID" value="KAA8589781.1"/>
    <property type="molecule type" value="Genomic_DNA"/>
</dbReference>
<organism evidence="2 3">
    <name type="scientific">Etheostoma spectabile</name>
    <name type="common">orangethroat darter</name>
    <dbReference type="NCBI Taxonomy" id="54343"/>
    <lineage>
        <taxon>Eukaryota</taxon>
        <taxon>Metazoa</taxon>
        <taxon>Chordata</taxon>
        <taxon>Craniata</taxon>
        <taxon>Vertebrata</taxon>
        <taxon>Euteleostomi</taxon>
        <taxon>Actinopterygii</taxon>
        <taxon>Neopterygii</taxon>
        <taxon>Teleostei</taxon>
        <taxon>Neoteleostei</taxon>
        <taxon>Acanthomorphata</taxon>
        <taxon>Eupercaria</taxon>
        <taxon>Perciformes</taxon>
        <taxon>Percoidei</taxon>
        <taxon>Percidae</taxon>
        <taxon>Etheostomatinae</taxon>
        <taxon>Etheostoma</taxon>
    </lineage>
</organism>
<feature type="compositionally biased region" description="Basic and acidic residues" evidence="1">
    <location>
        <begin position="1"/>
        <end position="16"/>
    </location>
</feature>
<sequence length="101" mass="11683">MHEILQHMAKETRPDSQDEPGCSLDWKPSSIPNGPSFHFNLHLLLLELFRRHFPACFNFDTTCNVSPIVEKEKGLWSSPPGDLIYFLSNKNCRIARMLIEK</sequence>
<reference evidence="2 3" key="1">
    <citation type="submission" date="2019-08" db="EMBL/GenBank/DDBJ databases">
        <title>A chromosome-level genome assembly, high-density linkage maps, and genome scans reveal the genomic architecture of hybrid incompatibilities underlying speciation via character displacement in darters (Percidae: Etheostominae).</title>
        <authorList>
            <person name="Moran R.L."/>
            <person name="Catchen J.M."/>
            <person name="Fuller R.C."/>
        </authorList>
    </citation>
    <scope>NUCLEOTIDE SEQUENCE [LARGE SCALE GENOMIC DNA]</scope>
    <source>
        <strain evidence="2">EspeVRDwgs_2016</strain>
        <tissue evidence="2">Muscle</tissue>
    </source>
</reference>
<evidence type="ECO:0000256" key="1">
    <source>
        <dbReference type="SAM" id="MobiDB-lite"/>
    </source>
</evidence>
<dbReference type="Proteomes" id="UP000327493">
    <property type="component" value="Chromosome 9"/>
</dbReference>
<evidence type="ECO:0000313" key="3">
    <source>
        <dbReference type="Proteomes" id="UP000327493"/>
    </source>
</evidence>
<name>A0A5J5DCQ6_9PERO</name>
<proteinExistence type="predicted"/>
<protein>
    <submittedName>
        <fullName evidence="2">Uncharacterized protein</fullName>
    </submittedName>
</protein>
<comment type="caution">
    <text evidence="2">The sequence shown here is derived from an EMBL/GenBank/DDBJ whole genome shotgun (WGS) entry which is preliminary data.</text>
</comment>
<dbReference type="AlphaFoldDB" id="A0A5J5DCQ6"/>
<gene>
    <name evidence="2" type="ORF">FQN60_013146</name>
</gene>
<accession>A0A5J5DCQ6</accession>
<keyword evidence="3" id="KW-1185">Reference proteome</keyword>
<feature type="region of interest" description="Disordered" evidence="1">
    <location>
        <begin position="1"/>
        <end position="21"/>
    </location>
</feature>